<gene>
    <name evidence="8" type="ORF">SAMN05192581_101811</name>
</gene>
<dbReference type="Gene3D" id="2.60.120.260">
    <property type="entry name" value="Galactose-binding domain-like"/>
    <property type="match status" value="1"/>
</dbReference>
<dbReference type="SUPFAM" id="SSF49303">
    <property type="entry name" value="beta-Galactosidase/glucuronidase domain"/>
    <property type="match status" value="1"/>
</dbReference>
<dbReference type="InterPro" id="IPR006101">
    <property type="entry name" value="Glyco_hydro_2"/>
</dbReference>
<dbReference type="AlphaFoldDB" id="A0A1G6G592"/>
<evidence type="ECO:0000259" key="4">
    <source>
        <dbReference type="Pfam" id="PF00703"/>
    </source>
</evidence>
<dbReference type="InterPro" id="IPR036156">
    <property type="entry name" value="Beta-gal/glucu_dom_sf"/>
</dbReference>
<dbReference type="InterPro" id="IPR017853">
    <property type="entry name" value="GH"/>
</dbReference>
<dbReference type="Gene3D" id="2.60.40.10">
    <property type="entry name" value="Immunoglobulins"/>
    <property type="match status" value="2"/>
</dbReference>
<evidence type="ECO:0000256" key="3">
    <source>
        <dbReference type="ARBA" id="ARBA00023295"/>
    </source>
</evidence>
<dbReference type="InterPro" id="IPR013783">
    <property type="entry name" value="Ig-like_fold"/>
</dbReference>
<organism evidence="8 9">
    <name type="scientific">Bacteroides ovatus</name>
    <dbReference type="NCBI Taxonomy" id="28116"/>
    <lineage>
        <taxon>Bacteria</taxon>
        <taxon>Pseudomonadati</taxon>
        <taxon>Bacteroidota</taxon>
        <taxon>Bacteroidia</taxon>
        <taxon>Bacteroidales</taxon>
        <taxon>Bacteroidaceae</taxon>
        <taxon>Bacteroides</taxon>
    </lineage>
</organism>
<dbReference type="PANTHER" id="PTHR42732">
    <property type="entry name" value="BETA-GALACTOSIDASE"/>
    <property type="match status" value="1"/>
</dbReference>
<evidence type="ECO:0000313" key="9">
    <source>
        <dbReference type="Proteomes" id="UP000183670"/>
    </source>
</evidence>
<evidence type="ECO:0000256" key="1">
    <source>
        <dbReference type="ARBA" id="ARBA00007401"/>
    </source>
</evidence>
<dbReference type="SUPFAM" id="SSF49785">
    <property type="entry name" value="Galactose-binding domain-like"/>
    <property type="match status" value="1"/>
</dbReference>
<evidence type="ECO:0000259" key="7">
    <source>
        <dbReference type="Pfam" id="PF16355"/>
    </source>
</evidence>
<dbReference type="Pfam" id="PF16355">
    <property type="entry name" value="DUF4982"/>
    <property type="match status" value="1"/>
</dbReference>
<accession>A0A1G6G592</accession>
<evidence type="ECO:0000259" key="5">
    <source>
        <dbReference type="Pfam" id="PF02836"/>
    </source>
</evidence>
<protein>
    <submittedName>
        <fullName evidence="8">Beta-galactosidase</fullName>
    </submittedName>
</protein>
<dbReference type="SUPFAM" id="SSF51445">
    <property type="entry name" value="(Trans)glycosidases"/>
    <property type="match status" value="1"/>
</dbReference>
<dbReference type="InterPro" id="IPR032311">
    <property type="entry name" value="DUF4982"/>
</dbReference>
<evidence type="ECO:0000256" key="2">
    <source>
        <dbReference type="ARBA" id="ARBA00022801"/>
    </source>
</evidence>
<evidence type="ECO:0000313" key="8">
    <source>
        <dbReference type="EMBL" id="SDB77144.1"/>
    </source>
</evidence>
<keyword evidence="2" id="KW-0378">Hydrolase</keyword>
<name>A0A1G6G592_BACOV</name>
<feature type="domain" description="Glycoside hydrolase family 2 catalytic" evidence="5">
    <location>
        <begin position="299"/>
        <end position="590"/>
    </location>
</feature>
<dbReference type="PRINTS" id="PR00132">
    <property type="entry name" value="GLHYDRLASE2"/>
</dbReference>
<dbReference type="Gene3D" id="3.20.20.80">
    <property type="entry name" value="Glycosidases"/>
    <property type="match status" value="1"/>
</dbReference>
<dbReference type="Proteomes" id="UP000183670">
    <property type="component" value="Unassembled WGS sequence"/>
</dbReference>
<feature type="domain" description="DUF4982" evidence="7">
    <location>
        <begin position="620"/>
        <end position="668"/>
    </location>
</feature>
<dbReference type="GO" id="GO:0004553">
    <property type="term" value="F:hydrolase activity, hydrolyzing O-glycosyl compounds"/>
    <property type="evidence" value="ECO:0007669"/>
    <property type="project" value="InterPro"/>
</dbReference>
<feature type="domain" description="Glycosyl hydrolases family 2 sugar binding" evidence="6">
    <location>
        <begin position="69"/>
        <end position="171"/>
    </location>
</feature>
<dbReference type="Pfam" id="PF00703">
    <property type="entry name" value="Glyco_hydro_2"/>
    <property type="match status" value="1"/>
</dbReference>
<dbReference type="EMBL" id="FMYE01000018">
    <property type="protein sequence ID" value="SDB77144.1"/>
    <property type="molecule type" value="Genomic_DNA"/>
</dbReference>
<reference evidence="8 9" key="1">
    <citation type="submission" date="2016-10" db="EMBL/GenBank/DDBJ databases">
        <authorList>
            <person name="de Groot N.N."/>
        </authorList>
    </citation>
    <scope>NUCLEOTIDE SEQUENCE [LARGE SCALE GENOMIC DNA]</scope>
    <source>
        <strain evidence="8 9">NLAE-zl-C500</strain>
    </source>
</reference>
<dbReference type="InterPro" id="IPR051913">
    <property type="entry name" value="GH2_Domain-Containing"/>
</dbReference>
<dbReference type="Pfam" id="PF02836">
    <property type="entry name" value="Glyco_hydro_2_C"/>
    <property type="match status" value="1"/>
</dbReference>
<keyword evidence="3" id="KW-0326">Glycosidase</keyword>
<dbReference type="Pfam" id="PF02837">
    <property type="entry name" value="Glyco_hydro_2_N"/>
    <property type="match status" value="1"/>
</dbReference>
<dbReference type="GO" id="GO:0005975">
    <property type="term" value="P:carbohydrate metabolic process"/>
    <property type="evidence" value="ECO:0007669"/>
    <property type="project" value="InterPro"/>
</dbReference>
<dbReference type="InterPro" id="IPR008979">
    <property type="entry name" value="Galactose-bd-like_sf"/>
</dbReference>
<dbReference type="InterPro" id="IPR006102">
    <property type="entry name" value="Ig-like_GH2"/>
</dbReference>
<dbReference type="InterPro" id="IPR006103">
    <property type="entry name" value="Glyco_hydro_2_cat"/>
</dbReference>
<sequence>MKTVLLQSSRLVSVVLFMLYGMSMFAQRQDILLNNDWNFRFSHQVQKGTEVRVDLPHTWNAQDALSGKIDYKRGIGNYEKNLFIRPEWKGKRLFIRFEGVNNIADVFVNRRHIGEHRGGYGAFIFEITGKVEYGKVNSILVRVNNGEQLDIMPLVGDFNFYGGIYRDVHLLIIDETCISPLNYASPGVRLIQDSVSHKYAKVRAVVDLSNGGSGNREVELNVRLLDGQRVVKEGTKKVNLSGNAAMQQEFTFEIDQPHLWNGRQDPFLYQAEVTLSRNGQMVDRVTQPLGLRFYRIDPDKGFFLNGKHLPLQGVCRHQDRSEVGNALRPQHHEEDVALMLEMGVNAVRLAHYPQATYFYDLMDKNGIIVWAEIPFVGPGGYNDKGFVDLPAFRANGKEQLKELIRQHYNHPSICVWGVFNELTELGDNPVEYIKELNVLAHQEDPTRLTTSASNQMGDLNFITDAIAWNRYDGWYGGTPADLGKWLDRMHKDHPEIYIAISEYGAGASIYHQQDSLVKTVPTSWWHPENWQTYYHIENWKTISSRPYVWGSFVWNMFDFGAAHRTEGDRPGINDKGLVTFDRKVCKDAFYFYKANWNREEPMLYLTGKRNTVRTQRLQTITAFTNLSGAELFVNGKSYGKTTPDSYAILEWKNVELQPGENEIKVVSTNKKLPLSDSFHCRL</sequence>
<dbReference type="PANTHER" id="PTHR42732:SF1">
    <property type="entry name" value="BETA-MANNOSIDASE"/>
    <property type="match status" value="1"/>
</dbReference>
<feature type="domain" description="Glycoside hydrolase family 2 immunoglobulin-like beta-sandwich" evidence="4">
    <location>
        <begin position="193"/>
        <end position="292"/>
    </location>
</feature>
<dbReference type="InterPro" id="IPR006104">
    <property type="entry name" value="Glyco_hydro_2_N"/>
</dbReference>
<evidence type="ECO:0000259" key="6">
    <source>
        <dbReference type="Pfam" id="PF02837"/>
    </source>
</evidence>
<proteinExistence type="inferred from homology"/>
<comment type="similarity">
    <text evidence="1">Belongs to the glycosyl hydrolase 2 family.</text>
</comment>